<accession>A0A942E9Y2</accession>
<dbReference type="PANTHER" id="PTHR42852">
    <property type="entry name" value="THIOL:DISULFIDE INTERCHANGE PROTEIN DSBE"/>
    <property type="match status" value="1"/>
</dbReference>
<dbReference type="InterPro" id="IPR050553">
    <property type="entry name" value="Thioredoxin_ResA/DsbE_sf"/>
</dbReference>
<dbReference type="PROSITE" id="PS51352">
    <property type="entry name" value="THIOREDOXIN_2"/>
    <property type="match status" value="1"/>
</dbReference>
<organism evidence="2 3">
    <name type="scientific">Devosia litorisediminis</name>
    <dbReference type="NCBI Taxonomy" id="2829817"/>
    <lineage>
        <taxon>Bacteria</taxon>
        <taxon>Pseudomonadati</taxon>
        <taxon>Pseudomonadota</taxon>
        <taxon>Alphaproteobacteria</taxon>
        <taxon>Hyphomicrobiales</taxon>
        <taxon>Devosiaceae</taxon>
        <taxon>Devosia</taxon>
    </lineage>
</organism>
<protein>
    <submittedName>
        <fullName evidence="2">Redoxin domain-containing protein</fullName>
    </submittedName>
</protein>
<dbReference type="InterPro" id="IPR013766">
    <property type="entry name" value="Thioredoxin_domain"/>
</dbReference>
<evidence type="ECO:0000259" key="1">
    <source>
        <dbReference type="PROSITE" id="PS51352"/>
    </source>
</evidence>
<dbReference type="EMBL" id="JAGXTP010000003">
    <property type="protein sequence ID" value="MBS3850067.1"/>
    <property type="molecule type" value="Genomic_DNA"/>
</dbReference>
<dbReference type="Proteomes" id="UP000678281">
    <property type="component" value="Unassembled WGS sequence"/>
</dbReference>
<reference evidence="2" key="1">
    <citation type="submission" date="2021-04" db="EMBL/GenBank/DDBJ databases">
        <title>Devosia litorisediminis sp. nov., isolated from a sand dune.</title>
        <authorList>
            <person name="Park S."/>
            <person name="Yoon J.-H."/>
        </authorList>
    </citation>
    <scope>NUCLEOTIDE SEQUENCE</scope>
    <source>
        <strain evidence="2">BSSL-BM10</strain>
    </source>
</reference>
<dbReference type="SUPFAM" id="SSF52833">
    <property type="entry name" value="Thioredoxin-like"/>
    <property type="match status" value="1"/>
</dbReference>
<dbReference type="InterPro" id="IPR036249">
    <property type="entry name" value="Thioredoxin-like_sf"/>
</dbReference>
<evidence type="ECO:0000313" key="2">
    <source>
        <dbReference type="EMBL" id="MBS3850067.1"/>
    </source>
</evidence>
<dbReference type="PANTHER" id="PTHR42852:SF13">
    <property type="entry name" value="PROTEIN DIPZ"/>
    <property type="match status" value="1"/>
</dbReference>
<dbReference type="RefSeq" id="WP_212659709.1">
    <property type="nucleotide sequence ID" value="NZ_JAGXTP010000003.1"/>
</dbReference>
<dbReference type="Gene3D" id="3.40.30.10">
    <property type="entry name" value="Glutaredoxin"/>
    <property type="match status" value="1"/>
</dbReference>
<sequence>MTRLVEGARAPHFDTVDSFGEPISLAALRGRKVMLSFYRYAACPLCNMRVNAMTRRHAEWAAQGLEVLAVFQSSAEEIGRYVGRQDAPFPIIPDAPMTHYRRFGVEKSWGGFFMASLKLDVVIKAIMRGYFPTSFSGPLNRLPADFLIDENGRLVRCYYGTDAADHLPFEEVDAFAARQSASRLIAV</sequence>
<name>A0A942E9Y2_9HYPH</name>
<feature type="domain" description="Thioredoxin" evidence="1">
    <location>
        <begin position="4"/>
        <end position="177"/>
    </location>
</feature>
<proteinExistence type="predicted"/>
<comment type="caution">
    <text evidence="2">The sequence shown here is derived from an EMBL/GenBank/DDBJ whole genome shotgun (WGS) entry which is preliminary data.</text>
</comment>
<dbReference type="Pfam" id="PF00578">
    <property type="entry name" value="AhpC-TSA"/>
    <property type="match status" value="1"/>
</dbReference>
<evidence type="ECO:0000313" key="3">
    <source>
        <dbReference type="Proteomes" id="UP000678281"/>
    </source>
</evidence>
<gene>
    <name evidence="2" type="ORF">KD146_15305</name>
</gene>
<dbReference type="InterPro" id="IPR000866">
    <property type="entry name" value="AhpC/TSA"/>
</dbReference>
<dbReference type="AlphaFoldDB" id="A0A942E9Y2"/>
<keyword evidence="3" id="KW-1185">Reference proteome</keyword>
<dbReference type="GO" id="GO:0016209">
    <property type="term" value="F:antioxidant activity"/>
    <property type="evidence" value="ECO:0007669"/>
    <property type="project" value="InterPro"/>
</dbReference>
<dbReference type="GO" id="GO:0016491">
    <property type="term" value="F:oxidoreductase activity"/>
    <property type="evidence" value="ECO:0007669"/>
    <property type="project" value="InterPro"/>
</dbReference>